<accession>A0A2P2J2K8</accession>
<name>A0A2P2J2K8_RHIMU</name>
<reference evidence="1" key="1">
    <citation type="submission" date="2018-02" db="EMBL/GenBank/DDBJ databases">
        <title>Rhizophora mucronata_Transcriptome.</title>
        <authorList>
            <person name="Meera S.P."/>
            <person name="Sreeshan A."/>
            <person name="Augustine A."/>
        </authorList>
    </citation>
    <scope>NUCLEOTIDE SEQUENCE</scope>
    <source>
        <tissue evidence="1">Leaf</tissue>
    </source>
</reference>
<protein>
    <submittedName>
        <fullName evidence="1">Uncharacterized protein</fullName>
    </submittedName>
</protein>
<organism evidence="1">
    <name type="scientific">Rhizophora mucronata</name>
    <name type="common">Asiatic mangrove</name>
    <dbReference type="NCBI Taxonomy" id="61149"/>
    <lineage>
        <taxon>Eukaryota</taxon>
        <taxon>Viridiplantae</taxon>
        <taxon>Streptophyta</taxon>
        <taxon>Embryophyta</taxon>
        <taxon>Tracheophyta</taxon>
        <taxon>Spermatophyta</taxon>
        <taxon>Magnoliopsida</taxon>
        <taxon>eudicotyledons</taxon>
        <taxon>Gunneridae</taxon>
        <taxon>Pentapetalae</taxon>
        <taxon>rosids</taxon>
        <taxon>fabids</taxon>
        <taxon>Malpighiales</taxon>
        <taxon>Rhizophoraceae</taxon>
        <taxon>Rhizophora</taxon>
    </lineage>
</organism>
<proteinExistence type="predicted"/>
<sequence>MVPLFIGLDLSHSLAIVCHDFGRKGKSKPSGFEQKSTTSILVVTLTLHLDENQSYKAKKSLAIRFQRKQG</sequence>
<evidence type="ECO:0000313" key="1">
    <source>
        <dbReference type="EMBL" id="MBW87714.1"/>
    </source>
</evidence>
<dbReference type="EMBL" id="GGEC01007231">
    <property type="protein sequence ID" value="MBW87714.1"/>
    <property type="molecule type" value="Transcribed_RNA"/>
</dbReference>
<dbReference type="AlphaFoldDB" id="A0A2P2J2K8"/>